<keyword evidence="3" id="KW-1185">Reference proteome</keyword>
<dbReference type="RefSeq" id="WP_139283848.1">
    <property type="nucleotide sequence ID" value="NZ_JACHBU010000004.1"/>
</dbReference>
<dbReference type="AlphaFoldDB" id="A0A7X0JME7"/>
<protein>
    <submittedName>
        <fullName evidence="2">Uncharacterized protein</fullName>
    </submittedName>
</protein>
<evidence type="ECO:0000256" key="1">
    <source>
        <dbReference type="SAM" id="Phobius"/>
    </source>
</evidence>
<keyword evidence="1" id="KW-0812">Transmembrane</keyword>
<evidence type="ECO:0000313" key="2">
    <source>
        <dbReference type="EMBL" id="MBB6509392.1"/>
    </source>
</evidence>
<feature type="transmembrane region" description="Helical" evidence="1">
    <location>
        <begin position="32"/>
        <end position="58"/>
    </location>
</feature>
<name>A0A7X0JME7_9HYPH</name>
<proteinExistence type="predicted"/>
<gene>
    <name evidence="2" type="ORF">F4695_002749</name>
</gene>
<comment type="caution">
    <text evidence="2">The sequence shown here is derived from an EMBL/GenBank/DDBJ whole genome shotgun (WGS) entry which is preliminary data.</text>
</comment>
<reference evidence="2 3" key="1">
    <citation type="submission" date="2020-08" db="EMBL/GenBank/DDBJ databases">
        <title>The Agave Microbiome: Exploring the role of microbial communities in plant adaptations to desert environments.</title>
        <authorList>
            <person name="Partida-Martinez L.P."/>
        </authorList>
    </citation>
    <scope>NUCLEOTIDE SEQUENCE [LARGE SCALE GENOMIC DNA]</scope>
    <source>
        <strain evidence="2 3">AS3.12</strain>
    </source>
</reference>
<organism evidence="2 3">
    <name type="scientific">Rhizobium soli</name>
    <dbReference type="NCBI Taxonomy" id="424798"/>
    <lineage>
        <taxon>Bacteria</taxon>
        <taxon>Pseudomonadati</taxon>
        <taxon>Pseudomonadota</taxon>
        <taxon>Alphaproteobacteria</taxon>
        <taxon>Hyphomicrobiales</taxon>
        <taxon>Rhizobiaceae</taxon>
        <taxon>Rhizobium/Agrobacterium group</taxon>
        <taxon>Rhizobium</taxon>
    </lineage>
</organism>
<dbReference type="EMBL" id="JACHBU010000004">
    <property type="protein sequence ID" value="MBB6509392.1"/>
    <property type="molecule type" value="Genomic_DNA"/>
</dbReference>
<keyword evidence="1" id="KW-0472">Membrane</keyword>
<dbReference type="Proteomes" id="UP000585437">
    <property type="component" value="Unassembled WGS sequence"/>
</dbReference>
<sequence length="94" mass="9797">MGKVLMWIGWIGIVLVVCALVALMASAGQGSYALLALLAALPWAAPAFIGSVLVAAFGSMLLQLNAIRAATERQAELFAQLLDGKKKRDAAVEA</sequence>
<accession>A0A7X0JME7</accession>
<keyword evidence="1" id="KW-1133">Transmembrane helix</keyword>
<evidence type="ECO:0000313" key="3">
    <source>
        <dbReference type="Proteomes" id="UP000585437"/>
    </source>
</evidence>
<feature type="transmembrane region" description="Helical" evidence="1">
    <location>
        <begin position="7"/>
        <end position="26"/>
    </location>
</feature>